<evidence type="ECO:0000256" key="7">
    <source>
        <dbReference type="RuleBase" id="RU363032"/>
    </source>
</evidence>
<evidence type="ECO:0000256" key="4">
    <source>
        <dbReference type="ARBA" id="ARBA00022692"/>
    </source>
</evidence>
<evidence type="ECO:0000256" key="6">
    <source>
        <dbReference type="ARBA" id="ARBA00023136"/>
    </source>
</evidence>
<dbReference type="Gene3D" id="1.10.3720.10">
    <property type="entry name" value="MetI-like"/>
    <property type="match status" value="1"/>
</dbReference>
<evidence type="ECO:0000259" key="8">
    <source>
        <dbReference type="PROSITE" id="PS50928"/>
    </source>
</evidence>
<feature type="transmembrane region" description="Helical" evidence="7">
    <location>
        <begin position="234"/>
        <end position="255"/>
    </location>
</feature>
<feature type="transmembrane region" description="Helical" evidence="7">
    <location>
        <begin position="85"/>
        <end position="113"/>
    </location>
</feature>
<evidence type="ECO:0000256" key="1">
    <source>
        <dbReference type="ARBA" id="ARBA00004651"/>
    </source>
</evidence>
<sequence length="312" mass="33368">MTVAPPGLEAARVVPASGRSGGAGRSGSVNYLAVPALLFFVAFGVVPLIGIFYLSFSQWDGIGAIHPAGLGNWRDTLTDPALRHALWVTFLIMVLSWAVQTPAAVLIGAFLAGHQRYREWIAVVYFIPLLFSSAALAITYKGLLDPNFGLGTGLGISWLSQDWLGGEKLAMGVLIFIVSWQFIPFHALLYQGAIRQIPVSLYEAAQLDGAGRVRTFFSITLPTLRYTIVTSSTLMVVGSLTFFDLIWVLTAGGPGDATRTLALEMYIRGFRGNQMGPASVIAVILVLFGLGLSLLFRRIGGGSASDSQLEGA</sequence>
<keyword evidence="4 7" id="KW-0812">Transmembrane</keyword>
<dbReference type="InterPro" id="IPR035906">
    <property type="entry name" value="MetI-like_sf"/>
</dbReference>
<feature type="transmembrane region" description="Helical" evidence="7">
    <location>
        <begin position="29"/>
        <end position="54"/>
    </location>
</feature>
<keyword evidence="10" id="KW-1185">Reference proteome</keyword>
<gene>
    <name evidence="9" type="ORF">ACIB24_10315</name>
</gene>
<keyword evidence="6 7" id="KW-0472">Membrane</keyword>
<keyword evidence="2 7" id="KW-0813">Transport</keyword>
<reference evidence="9 10" key="1">
    <citation type="submission" date="2024-10" db="EMBL/GenBank/DDBJ databases">
        <title>The Natural Products Discovery Center: Release of the First 8490 Sequenced Strains for Exploring Actinobacteria Biosynthetic Diversity.</title>
        <authorList>
            <person name="Kalkreuter E."/>
            <person name="Kautsar S.A."/>
            <person name="Yang D."/>
            <person name="Bader C.D."/>
            <person name="Teijaro C.N."/>
            <person name="Fluegel L."/>
            <person name="Davis C.M."/>
            <person name="Simpson J.R."/>
            <person name="Lauterbach L."/>
            <person name="Steele A.D."/>
            <person name="Gui C."/>
            <person name="Meng S."/>
            <person name="Li G."/>
            <person name="Viehrig K."/>
            <person name="Ye F."/>
            <person name="Su P."/>
            <person name="Kiefer A.F."/>
            <person name="Nichols A."/>
            <person name="Cepeda A.J."/>
            <person name="Yan W."/>
            <person name="Fan B."/>
            <person name="Jiang Y."/>
            <person name="Adhikari A."/>
            <person name="Zheng C.-J."/>
            <person name="Schuster L."/>
            <person name="Cowan T.M."/>
            <person name="Smanski M.J."/>
            <person name="Chevrette M.G."/>
            <person name="De Carvalho L.P.S."/>
            <person name="Shen B."/>
        </authorList>
    </citation>
    <scope>NUCLEOTIDE SEQUENCE [LARGE SCALE GENOMIC DNA]</scope>
    <source>
        <strain evidence="9 10">NPDC049639</strain>
    </source>
</reference>
<dbReference type="Proteomes" id="UP001612915">
    <property type="component" value="Unassembled WGS sequence"/>
</dbReference>
<keyword evidence="3" id="KW-1003">Cell membrane</keyword>
<evidence type="ECO:0000256" key="5">
    <source>
        <dbReference type="ARBA" id="ARBA00022989"/>
    </source>
</evidence>
<evidence type="ECO:0000313" key="9">
    <source>
        <dbReference type="EMBL" id="MFI7587453.1"/>
    </source>
</evidence>
<evidence type="ECO:0000256" key="3">
    <source>
        <dbReference type="ARBA" id="ARBA00022475"/>
    </source>
</evidence>
<name>A0ABW8AN96_9ACTN</name>
<dbReference type="InterPro" id="IPR051393">
    <property type="entry name" value="ABC_transporter_permease"/>
</dbReference>
<evidence type="ECO:0000256" key="2">
    <source>
        <dbReference type="ARBA" id="ARBA00022448"/>
    </source>
</evidence>
<keyword evidence="5 7" id="KW-1133">Transmembrane helix</keyword>
<comment type="similarity">
    <text evidence="7">Belongs to the binding-protein-dependent transport system permease family.</text>
</comment>
<dbReference type="RefSeq" id="WP_398279170.1">
    <property type="nucleotide sequence ID" value="NZ_JBITLV010000003.1"/>
</dbReference>
<comment type="caution">
    <text evidence="9">The sequence shown here is derived from an EMBL/GenBank/DDBJ whole genome shotgun (WGS) entry which is preliminary data.</text>
</comment>
<evidence type="ECO:0000313" key="10">
    <source>
        <dbReference type="Proteomes" id="UP001612915"/>
    </source>
</evidence>
<comment type="subcellular location">
    <subcellularLocation>
        <location evidence="1 7">Cell membrane</location>
        <topology evidence="1 7">Multi-pass membrane protein</topology>
    </subcellularLocation>
</comment>
<dbReference type="InterPro" id="IPR000515">
    <property type="entry name" value="MetI-like"/>
</dbReference>
<feature type="transmembrane region" description="Helical" evidence="7">
    <location>
        <begin position="120"/>
        <end position="140"/>
    </location>
</feature>
<dbReference type="SUPFAM" id="SSF161098">
    <property type="entry name" value="MetI-like"/>
    <property type="match status" value="1"/>
</dbReference>
<protein>
    <submittedName>
        <fullName evidence="9">Carbohydrate ABC transporter permease</fullName>
    </submittedName>
</protein>
<dbReference type="PANTHER" id="PTHR30193:SF37">
    <property type="entry name" value="INNER MEMBRANE ABC TRANSPORTER PERMEASE PROTEIN YCJO"/>
    <property type="match status" value="1"/>
</dbReference>
<dbReference type="PANTHER" id="PTHR30193">
    <property type="entry name" value="ABC TRANSPORTER PERMEASE PROTEIN"/>
    <property type="match status" value="1"/>
</dbReference>
<proteinExistence type="inferred from homology"/>
<dbReference type="Pfam" id="PF00528">
    <property type="entry name" value="BPD_transp_1"/>
    <property type="match status" value="1"/>
</dbReference>
<dbReference type="CDD" id="cd06261">
    <property type="entry name" value="TM_PBP2"/>
    <property type="match status" value="1"/>
</dbReference>
<organism evidence="9 10">
    <name type="scientific">Spongisporangium articulatum</name>
    <dbReference type="NCBI Taxonomy" id="3362603"/>
    <lineage>
        <taxon>Bacteria</taxon>
        <taxon>Bacillati</taxon>
        <taxon>Actinomycetota</taxon>
        <taxon>Actinomycetes</taxon>
        <taxon>Kineosporiales</taxon>
        <taxon>Kineosporiaceae</taxon>
        <taxon>Spongisporangium</taxon>
    </lineage>
</organism>
<dbReference type="EMBL" id="JBITLV010000003">
    <property type="protein sequence ID" value="MFI7587453.1"/>
    <property type="molecule type" value="Genomic_DNA"/>
</dbReference>
<accession>A0ABW8AN96</accession>
<feature type="domain" description="ABC transmembrane type-1" evidence="8">
    <location>
        <begin position="86"/>
        <end position="296"/>
    </location>
</feature>
<feature type="transmembrane region" description="Helical" evidence="7">
    <location>
        <begin position="169"/>
        <end position="190"/>
    </location>
</feature>
<feature type="transmembrane region" description="Helical" evidence="7">
    <location>
        <begin position="275"/>
        <end position="296"/>
    </location>
</feature>
<dbReference type="PROSITE" id="PS50928">
    <property type="entry name" value="ABC_TM1"/>
    <property type="match status" value="1"/>
</dbReference>